<evidence type="ECO:0000313" key="5">
    <source>
        <dbReference type="EMBL" id="OPX42921.1"/>
    </source>
</evidence>
<evidence type="ECO:0000313" key="6">
    <source>
        <dbReference type="Proteomes" id="UP000191554"/>
    </source>
</evidence>
<organism evidence="5 6">
    <name type="scientific">Ruminiclostridium hungatei</name>
    <name type="common">Clostridium hungatei</name>
    <dbReference type="NCBI Taxonomy" id="48256"/>
    <lineage>
        <taxon>Bacteria</taxon>
        <taxon>Bacillati</taxon>
        <taxon>Bacillota</taxon>
        <taxon>Clostridia</taxon>
        <taxon>Eubacteriales</taxon>
        <taxon>Oscillospiraceae</taxon>
        <taxon>Ruminiclostridium</taxon>
    </lineage>
</organism>
<accession>A0A1V4SI52</accession>
<name>A0A1V4SI52_RUMHU</name>
<proteinExistence type="predicted"/>
<dbReference type="STRING" id="48256.CLHUN_32450"/>
<evidence type="ECO:0000256" key="2">
    <source>
        <dbReference type="ARBA" id="ARBA00022729"/>
    </source>
</evidence>
<dbReference type="SUPFAM" id="SSF88713">
    <property type="entry name" value="Glycoside hydrolase/deacetylase"/>
    <property type="match status" value="1"/>
</dbReference>
<evidence type="ECO:0000259" key="4">
    <source>
        <dbReference type="PROSITE" id="PS51677"/>
    </source>
</evidence>
<dbReference type="GO" id="GO:0005975">
    <property type="term" value="P:carbohydrate metabolic process"/>
    <property type="evidence" value="ECO:0007669"/>
    <property type="project" value="InterPro"/>
</dbReference>
<dbReference type="OrthoDB" id="9778320at2"/>
<dbReference type="EC" id="3.5.1.-" evidence="5"/>
<keyword evidence="3" id="KW-1133">Transmembrane helix</keyword>
<protein>
    <submittedName>
        <fullName evidence="5">Poly-beta-1,6-N-acetyl-D-glucosamine N-deacetylase</fullName>
        <ecNumber evidence="5">3.5.1.-</ecNumber>
    </submittedName>
</protein>
<keyword evidence="5" id="KW-0378">Hydrolase</keyword>
<comment type="caution">
    <text evidence="5">The sequence shown here is derived from an EMBL/GenBank/DDBJ whole genome shotgun (WGS) entry which is preliminary data.</text>
</comment>
<evidence type="ECO:0000256" key="3">
    <source>
        <dbReference type="SAM" id="Phobius"/>
    </source>
</evidence>
<dbReference type="RefSeq" id="WP_080065680.1">
    <property type="nucleotide sequence ID" value="NZ_MZGX01000023.1"/>
</dbReference>
<keyword evidence="6" id="KW-1185">Reference proteome</keyword>
<sequence length="298" mass="33797">MTIFSGKRTLKYLSLIIMVAFTLTLSITLGVTMSEDVFNAVEGGQITEDGIAVPIIMYHSILKNSHLGKYVITPAEFEEDIRYLSERNYNSITMTDLINYVYNNGDIPLKPVIITFDDGNLNNYIYGRPILEKYKMKAVVSVIGSYTEAFSQPPYPTADPTYAHVSWDQIKEMAASGYFEIQNHSYNLHSINKRNGAKRRKGETIESYRNMLTSDIMKLQGKLREYCGIIPNTFTYPFGAVSRESDTILRELGFKASLSCLEGVNLINRDNKNVLFGLKRKNRPHGVATQAFFKKFCP</sequence>
<dbReference type="PROSITE" id="PS51677">
    <property type="entry name" value="NODB"/>
    <property type="match status" value="1"/>
</dbReference>
<dbReference type="InterPro" id="IPR002509">
    <property type="entry name" value="NODB_dom"/>
</dbReference>
<evidence type="ECO:0000256" key="1">
    <source>
        <dbReference type="ARBA" id="ARBA00004613"/>
    </source>
</evidence>
<feature type="domain" description="NodB homology" evidence="4">
    <location>
        <begin position="110"/>
        <end position="298"/>
    </location>
</feature>
<dbReference type="Gene3D" id="3.20.20.370">
    <property type="entry name" value="Glycoside hydrolase/deacetylase"/>
    <property type="match status" value="1"/>
</dbReference>
<keyword evidence="3" id="KW-0472">Membrane</keyword>
<keyword evidence="2" id="KW-0732">Signal</keyword>
<dbReference type="Proteomes" id="UP000191554">
    <property type="component" value="Unassembled WGS sequence"/>
</dbReference>
<dbReference type="EMBL" id="MZGX01000023">
    <property type="protein sequence ID" value="OPX42921.1"/>
    <property type="molecule type" value="Genomic_DNA"/>
</dbReference>
<dbReference type="CDD" id="cd10918">
    <property type="entry name" value="CE4_NodB_like_5s_6s"/>
    <property type="match status" value="1"/>
</dbReference>
<dbReference type="GO" id="GO:0016810">
    <property type="term" value="F:hydrolase activity, acting on carbon-nitrogen (but not peptide) bonds"/>
    <property type="evidence" value="ECO:0007669"/>
    <property type="project" value="InterPro"/>
</dbReference>
<dbReference type="PANTHER" id="PTHR34216:SF3">
    <property type="entry name" value="POLY-BETA-1,6-N-ACETYL-D-GLUCOSAMINE N-DEACETYLASE"/>
    <property type="match status" value="1"/>
</dbReference>
<feature type="transmembrane region" description="Helical" evidence="3">
    <location>
        <begin position="12"/>
        <end position="31"/>
    </location>
</feature>
<dbReference type="Pfam" id="PF01522">
    <property type="entry name" value="Polysacc_deac_1"/>
    <property type="match status" value="1"/>
</dbReference>
<gene>
    <name evidence="5" type="primary">pgaB</name>
    <name evidence="5" type="ORF">CLHUN_32450</name>
</gene>
<dbReference type="PANTHER" id="PTHR34216">
    <property type="match status" value="1"/>
</dbReference>
<dbReference type="AlphaFoldDB" id="A0A1V4SI52"/>
<comment type="subcellular location">
    <subcellularLocation>
        <location evidence="1">Secreted</location>
    </subcellularLocation>
</comment>
<dbReference type="InterPro" id="IPR051398">
    <property type="entry name" value="Polysacch_Deacetylase"/>
</dbReference>
<dbReference type="GO" id="GO:0005576">
    <property type="term" value="C:extracellular region"/>
    <property type="evidence" value="ECO:0007669"/>
    <property type="project" value="UniProtKB-SubCell"/>
</dbReference>
<dbReference type="InterPro" id="IPR011330">
    <property type="entry name" value="Glyco_hydro/deAcase_b/a-brl"/>
</dbReference>
<reference evidence="5 6" key="1">
    <citation type="submission" date="2017-03" db="EMBL/GenBank/DDBJ databases">
        <title>Genome sequence of Clostridium hungatei DSM 14427.</title>
        <authorList>
            <person name="Poehlein A."/>
            <person name="Daniel R."/>
        </authorList>
    </citation>
    <scope>NUCLEOTIDE SEQUENCE [LARGE SCALE GENOMIC DNA]</scope>
    <source>
        <strain evidence="5 6">DSM 14427</strain>
    </source>
</reference>
<keyword evidence="3" id="KW-0812">Transmembrane</keyword>